<dbReference type="EMBL" id="JAVDXU010000001">
    <property type="protein sequence ID" value="MDR7267806.1"/>
    <property type="molecule type" value="Genomic_DNA"/>
</dbReference>
<protein>
    <submittedName>
        <fullName evidence="1">Transposase</fullName>
    </submittedName>
</protein>
<dbReference type="PANTHER" id="PTHR36455">
    <property type="match status" value="1"/>
</dbReference>
<organism evidence="1 2">
    <name type="scientific">Roseateles saccharophilus</name>
    <name type="common">Pseudomonas saccharophila</name>
    <dbReference type="NCBI Taxonomy" id="304"/>
    <lineage>
        <taxon>Bacteria</taxon>
        <taxon>Pseudomonadati</taxon>
        <taxon>Pseudomonadota</taxon>
        <taxon>Betaproteobacteria</taxon>
        <taxon>Burkholderiales</taxon>
        <taxon>Sphaerotilaceae</taxon>
        <taxon>Roseateles</taxon>
    </lineage>
</organism>
<evidence type="ECO:0000313" key="2">
    <source>
        <dbReference type="Proteomes" id="UP001180453"/>
    </source>
</evidence>
<sequence length="117" mass="12964">MDSRVVAVIRVDAVWLSVEPLDMRAGTEAALRRVVAVFGAARPHHAYLFANRRANRMKVLVHDGIGVWLAARRLNAGRFVWPRDVTGTLSLSRTQFEALVLGLPWQHVGEAGVITLL</sequence>
<accession>A0ABU1YIC5</accession>
<dbReference type="NCBIfam" id="NF033819">
    <property type="entry name" value="IS66_TnpB"/>
    <property type="match status" value="1"/>
</dbReference>
<keyword evidence="2" id="KW-1185">Reference proteome</keyword>
<dbReference type="PANTHER" id="PTHR36455:SF1">
    <property type="entry name" value="BLR8292 PROTEIN"/>
    <property type="match status" value="1"/>
</dbReference>
<dbReference type="InterPro" id="IPR008878">
    <property type="entry name" value="Transposase_IS66_Orf2"/>
</dbReference>
<name>A0ABU1YIC5_ROSSA</name>
<proteinExistence type="predicted"/>
<comment type="caution">
    <text evidence="1">The sequence shown here is derived from an EMBL/GenBank/DDBJ whole genome shotgun (WGS) entry which is preliminary data.</text>
</comment>
<reference evidence="1 2" key="1">
    <citation type="submission" date="2023-07" db="EMBL/GenBank/DDBJ databases">
        <title>Sorghum-associated microbial communities from plants grown in Nebraska, USA.</title>
        <authorList>
            <person name="Schachtman D."/>
        </authorList>
    </citation>
    <scope>NUCLEOTIDE SEQUENCE [LARGE SCALE GENOMIC DNA]</scope>
    <source>
        <strain evidence="1 2">BE314</strain>
    </source>
</reference>
<gene>
    <name evidence="1" type="ORF">J2X20_000435</name>
</gene>
<dbReference type="Pfam" id="PF05717">
    <property type="entry name" value="TnpB_IS66"/>
    <property type="match status" value="1"/>
</dbReference>
<dbReference type="Proteomes" id="UP001180453">
    <property type="component" value="Unassembled WGS sequence"/>
</dbReference>
<evidence type="ECO:0000313" key="1">
    <source>
        <dbReference type="EMBL" id="MDR7267806.1"/>
    </source>
</evidence>